<evidence type="ECO:0000256" key="4">
    <source>
        <dbReference type="ARBA" id="ARBA00023015"/>
    </source>
</evidence>
<evidence type="ECO:0000256" key="5">
    <source>
        <dbReference type="ARBA" id="ARBA00023125"/>
    </source>
</evidence>
<dbReference type="Proteomes" id="UP000243459">
    <property type="component" value="Chromosome 1"/>
</dbReference>
<protein>
    <recommendedName>
        <fullName evidence="7">Protein BZR1 homolog</fullName>
    </recommendedName>
    <alternativeName>
        <fullName evidence="7">Protein BRASSINAZOLE-RESISTANT 1 homolog</fullName>
    </alternativeName>
</protein>
<accession>A0A5P1FRZ6</accession>
<organism evidence="9 10">
    <name type="scientific">Asparagus officinalis</name>
    <name type="common">Garden asparagus</name>
    <dbReference type="NCBI Taxonomy" id="4686"/>
    <lineage>
        <taxon>Eukaryota</taxon>
        <taxon>Viridiplantae</taxon>
        <taxon>Streptophyta</taxon>
        <taxon>Embryophyta</taxon>
        <taxon>Tracheophyta</taxon>
        <taxon>Spermatophyta</taxon>
        <taxon>Magnoliopsida</taxon>
        <taxon>Liliopsida</taxon>
        <taxon>Asparagales</taxon>
        <taxon>Asparagaceae</taxon>
        <taxon>Asparagoideae</taxon>
        <taxon>Asparagus</taxon>
    </lineage>
</organism>
<evidence type="ECO:0000256" key="2">
    <source>
        <dbReference type="ARBA" id="ARBA00022604"/>
    </source>
</evidence>
<dbReference type="OMA" id="TLSFAYM"/>
<keyword evidence="3 7" id="KW-1070">Brassinosteroid signaling pathway</keyword>
<evidence type="ECO:0000313" key="9">
    <source>
        <dbReference type="EMBL" id="ONK80794.1"/>
    </source>
</evidence>
<dbReference type="EMBL" id="CM007381">
    <property type="protein sequence ID" value="ONK80794.1"/>
    <property type="molecule type" value="Genomic_DNA"/>
</dbReference>
<keyword evidence="10" id="KW-1185">Reference proteome</keyword>
<keyword evidence="2" id="KW-0341">Growth regulation</keyword>
<dbReference type="InterPro" id="IPR008540">
    <property type="entry name" value="BES1_N"/>
</dbReference>
<dbReference type="GO" id="GO:0006351">
    <property type="term" value="P:DNA-templated transcription"/>
    <property type="evidence" value="ECO:0007669"/>
    <property type="project" value="InterPro"/>
</dbReference>
<dbReference type="AlphaFoldDB" id="A0A5P1FRZ6"/>
<keyword evidence="5 7" id="KW-0238">DNA-binding</keyword>
<comment type="subcellular location">
    <subcellularLocation>
        <location evidence="7">Nucleus</location>
    </subcellularLocation>
</comment>
<dbReference type="Gramene" id="ONK80794">
    <property type="protein sequence ID" value="ONK80794"/>
    <property type="gene ID" value="A4U43_C01F21800"/>
</dbReference>
<dbReference type="PANTHER" id="PTHR31506:SF21">
    <property type="entry name" value="PROTEIN BZR1 HOMOLOG"/>
    <property type="match status" value="1"/>
</dbReference>
<sequence>MERNVTVKRKGCIKLTKGDWVVRRKGKGGVISISRRRPSDREREANRLREQRRRRIANKIYSGLRAQGGFRLPKHPDRNDILIALCEQAGYQVEEDGSVSRKKLNSFEETSENGDKRSLKEASLSYEIEVQPELEEEQLSLDLTLSYKYM</sequence>
<dbReference type="GO" id="GO:0003677">
    <property type="term" value="F:DNA binding"/>
    <property type="evidence" value="ECO:0007669"/>
    <property type="project" value="UniProtKB-UniRule"/>
</dbReference>
<evidence type="ECO:0000259" key="8">
    <source>
        <dbReference type="Pfam" id="PF05687"/>
    </source>
</evidence>
<evidence type="ECO:0000256" key="7">
    <source>
        <dbReference type="RuleBase" id="RU369040"/>
    </source>
</evidence>
<keyword evidence="4 7" id="KW-0805">Transcription regulation</keyword>
<proteinExistence type="inferred from homology"/>
<dbReference type="InterPro" id="IPR033264">
    <property type="entry name" value="BZR"/>
</dbReference>
<feature type="domain" description="BES1/BZR1 plant transcription factor N-terminal" evidence="8">
    <location>
        <begin position="34"/>
        <end position="111"/>
    </location>
</feature>
<evidence type="ECO:0000256" key="3">
    <source>
        <dbReference type="ARBA" id="ARBA00022626"/>
    </source>
</evidence>
<gene>
    <name evidence="9" type="ORF">A4U43_C01F21800</name>
</gene>
<keyword evidence="6 7" id="KW-0804">Transcription</keyword>
<evidence type="ECO:0000313" key="10">
    <source>
        <dbReference type="Proteomes" id="UP000243459"/>
    </source>
</evidence>
<comment type="similarity">
    <text evidence="1 7">Belongs to the BZR/LAT61 family.</text>
</comment>
<evidence type="ECO:0000256" key="6">
    <source>
        <dbReference type="ARBA" id="ARBA00023163"/>
    </source>
</evidence>
<reference evidence="10" key="1">
    <citation type="journal article" date="2017" name="Nat. Commun.">
        <title>The asparagus genome sheds light on the origin and evolution of a young Y chromosome.</title>
        <authorList>
            <person name="Harkess A."/>
            <person name="Zhou J."/>
            <person name="Xu C."/>
            <person name="Bowers J.E."/>
            <person name="Van der Hulst R."/>
            <person name="Ayyampalayam S."/>
            <person name="Mercati F."/>
            <person name="Riccardi P."/>
            <person name="McKain M.R."/>
            <person name="Kakrana A."/>
            <person name="Tang H."/>
            <person name="Ray J."/>
            <person name="Groenendijk J."/>
            <person name="Arikit S."/>
            <person name="Mathioni S.M."/>
            <person name="Nakano M."/>
            <person name="Shan H."/>
            <person name="Telgmann-Rauber A."/>
            <person name="Kanno A."/>
            <person name="Yue Z."/>
            <person name="Chen H."/>
            <person name="Li W."/>
            <person name="Chen Y."/>
            <person name="Xu X."/>
            <person name="Zhang Y."/>
            <person name="Luo S."/>
            <person name="Chen H."/>
            <person name="Gao J."/>
            <person name="Mao Z."/>
            <person name="Pires J.C."/>
            <person name="Luo M."/>
            <person name="Kudrna D."/>
            <person name="Wing R.A."/>
            <person name="Meyers B.C."/>
            <person name="Yi K."/>
            <person name="Kong H."/>
            <person name="Lavrijsen P."/>
            <person name="Sunseri F."/>
            <person name="Falavigna A."/>
            <person name="Ye Y."/>
            <person name="Leebens-Mack J.H."/>
            <person name="Chen G."/>
        </authorList>
    </citation>
    <scope>NUCLEOTIDE SEQUENCE [LARGE SCALE GENOMIC DNA]</scope>
    <source>
        <strain evidence="10">cv. DH0086</strain>
    </source>
</reference>
<dbReference type="Pfam" id="PF05687">
    <property type="entry name" value="BES1_N"/>
    <property type="match status" value="1"/>
</dbReference>
<dbReference type="GO" id="GO:0005634">
    <property type="term" value="C:nucleus"/>
    <property type="evidence" value="ECO:0007669"/>
    <property type="project" value="UniProtKB-SubCell"/>
</dbReference>
<comment type="function">
    <text evidence="7">Functions in brassinosteroid signaling. May function as transcriptional repressor.</text>
</comment>
<dbReference type="PANTHER" id="PTHR31506">
    <property type="entry name" value="BES1/BZR1 HOMOLOG PROTEIN 3-RELATED"/>
    <property type="match status" value="1"/>
</dbReference>
<name>A0A5P1FRZ6_ASPOF</name>
<evidence type="ECO:0000256" key="1">
    <source>
        <dbReference type="ARBA" id="ARBA00005909"/>
    </source>
</evidence>
<dbReference type="GO" id="GO:0009742">
    <property type="term" value="P:brassinosteroid mediated signaling pathway"/>
    <property type="evidence" value="ECO:0007669"/>
    <property type="project" value="UniProtKB-UniRule"/>
</dbReference>
<dbReference type="GO" id="GO:0003700">
    <property type="term" value="F:DNA-binding transcription factor activity"/>
    <property type="evidence" value="ECO:0007669"/>
    <property type="project" value="UniProtKB-UniRule"/>
</dbReference>